<evidence type="ECO:0000256" key="1">
    <source>
        <dbReference type="ARBA" id="ARBA00009299"/>
    </source>
</evidence>
<dbReference type="RefSeq" id="WP_127087142.1">
    <property type="nucleotide sequence ID" value="NZ_RSCL01000045.1"/>
</dbReference>
<dbReference type="AlphaFoldDB" id="A0A3S1BU70"/>
<comment type="similarity">
    <text evidence="1">Belongs to the CpcE/RpcE/PecE family.</text>
</comment>
<protein>
    <recommendedName>
        <fullName evidence="4">HEAT repeat domain-containing protein</fullName>
    </recommendedName>
</protein>
<proteinExistence type="inferred from homology"/>
<reference evidence="2" key="2">
    <citation type="journal article" date="2019" name="Genome Biol. Evol.">
        <title>Day and night: Metabolic profiles and evolutionary relationships of six axenic non-marine cyanobacteria.</title>
        <authorList>
            <person name="Will S.E."/>
            <person name="Henke P."/>
            <person name="Boedeker C."/>
            <person name="Huang S."/>
            <person name="Brinkmann H."/>
            <person name="Rohde M."/>
            <person name="Jarek M."/>
            <person name="Friedl T."/>
            <person name="Seufert S."/>
            <person name="Schumacher M."/>
            <person name="Overmann J."/>
            <person name="Neumann-Schaal M."/>
            <person name="Petersen J."/>
        </authorList>
    </citation>
    <scope>NUCLEOTIDE SEQUENCE [LARGE SCALE GENOMIC DNA]</scope>
    <source>
        <strain evidence="2">PCC 7102</strain>
    </source>
</reference>
<evidence type="ECO:0008006" key="4">
    <source>
        <dbReference type="Google" id="ProtNLM"/>
    </source>
</evidence>
<dbReference type="SUPFAM" id="SSF48371">
    <property type="entry name" value="ARM repeat"/>
    <property type="match status" value="1"/>
</dbReference>
<evidence type="ECO:0000313" key="3">
    <source>
        <dbReference type="Proteomes" id="UP000271624"/>
    </source>
</evidence>
<sequence>MNNINQPGKYDAVIGNEDINTGAVVLGGIQGVKQRLWAPVVEHRIAALTEAIKYGREGLSLVIQALDDSDVLVRTQAYKILGNIKAPKIKAKLKEFCEKYYLIRFDGAYQHRAGNYYHYIKFYPDYTVIEVCIFDAPKPFLAWFEKDYEDSSSGHYVVDNEVNNVKFSIDCIVGTVDYVAEINVKKNLIIESCYQTNSYRTRQEYKFMKIYL</sequence>
<name>A0A3S1BU70_9CYAN</name>
<accession>A0A3S1BU70</accession>
<organism evidence="2 3">
    <name type="scientific">Dulcicalothrix desertica PCC 7102</name>
    <dbReference type="NCBI Taxonomy" id="232991"/>
    <lineage>
        <taxon>Bacteria</taxon>
        <taxon>Bacillati</taxon>
        <taxon>Cyanobacteriota</taxon>
        <taxon>Cyanophyceae</taxon>
        <taxon>Nostocales</taxon>
        <taxon>Calotrichaceae</taxon>
        <taxon>Dulcicalothrix</taxon>
    </lineage>
</organism>
<reference evidence="2" key="1">
    <citation type="submission" date="2018-12" db="EMBL/GenBank/DDBJ databases">
        <authorList>
            <person name="Will S."/>
            <person name="Neumann-Schaal M."/>
            <person name="Henke P."/>
        </authorList>
    </citation>
    <scope>NUCLEOTIDE SEQUENCE</scope>
    <source>
        <strain evidence="2">PCC 7102</strain>
    </source>
</reference>
<dbReference type="OrthoDB" id="482943at2"/>
<dbReference type="Proteomes" id="UP000271624">
    <property type="component" value="Unassembled WGS sequence"/>
</dbReference>
<evidence type="ECO:0000313" key="2">
    <source>
        <dbReference type="EMBL" id="RUS94949.1"/>
    </source>
</evidence>
<keyword evidence="3" id="KW-1185">Reference proteome</keyword>
<dbReference type="EMBL" id="RSCL01000045">
    <property type="protein sequence ID" value="RUS94949.1"/>
    <property type="molecule type" value="Genomic_DNA"/>
</dbReference>
<dbReference type="InterPro" id="IPR016024">
    <property type="entry name" value="ARM-type_fold"/>
</dbReference>
<comment type="caution">
    <text evidence="2">The sequence shown here is derived from an EMBL/GenBank/DDBJ whole genome shotgun (WGS) entry which is preliminary data.</text>
</comment>
<gene>
    <name evidence="2" type="ORF">DSM106972_092000</name>
</gene>